<sequence>MGAMADLKSTELGCPIRSCMRQKVTSRGGLTTHGAPGQ</sequence>
<reference evidence="1" key="1">
    <citation type="submission" date="2023-05" db="EMBL/GenBank/DDBJ databases">
        <authorList>
            <person name="Stuckert A."/>
        </authorList>
    </citation>
    <scope>NUCLEOTIDE SEQUENCE</scope>
</reference>
<keyword evidence="2" id="KW-1185">Reference proteome</keyword>
<evidence type="ECO:0000313" key="2">
    <source>
        <dbReference type="Proteomes" id="UP001162483"/>
    </source>
</evidence>
<name>A0ABN9DJL2_9NEOB</name>
<proteinExistence type="predicted"/>
<dbReference type="EMBL" id="CATNWA010014512">
    <property type="protein sequence ID" value="CAI9572667.1"/>
    <property type="molecule type" value="Genomic_DNA"/>
</dbReference>
<gene>
    <name evidence="1" type="ORF">SPARVUS_LOCUS7481014</name>
</gene>
<protein>
    <submittedName>
        <fullName evidence="1">Uncharacterized protein</fullName>
    </submittedName>
</protein>
<comment type="caution">
    <text evidence="1">The sequence shown here is derived from an EMBL/GenBank/DDBJ whole genome shotgun (WGS) entry which is preliminary data.</text>
</comment>
<accession>A0ABN9DJL2</accession>
<dbReference type="Proteomes" id="UP001162483">
    <property type="component" value="Unassembled WGS sequence"/>
</dbReference>
<evidence type="ECO:0000313" key="1">
    <source>
        <dbReference type="EMBL" id="CAI9572667.1"/>
    </source>
</evidence>
<organism evidence="1 2">
    <name type="scientific">Staurois parvus</name>
    <dbReference type="NCBI Taxonomy" id="386267"/>
    <lineage>
        <taxon>Eukaryota</taxon>
        <taxon>Metazoa</taxon>
        <taxon>Chordata</taxon>
        <taxon>Craniata</taxon>
        <taxon>Vertebrata</taxon>
        <taxon>Euteleostomi</taxon>
        <taxon>Amphibia</taxon>
        <taxon>Batrachia</taxon>
        <taxon>Anura</taxon>
        <taxon>Neobatrachia</taxon>
        <taxon>Ranoidea</taxon>
        <taxon>Ranidae</taxon>
        <taxon>Staurois</taxon>
    </lineage>
</organism>